<keyword evidence="12" id="KW-1185">Reference proteome</keyword>
<evidence type="ECO:0000256" key="3">
    <source>
        <dbReference type="ARBA" id="ARBA00022737"/>
    </source>
</evidence>
<dbReference type="Gene3D" id="3.30.160.60">
    <property type="entry name" value="Classic Zinc Finger"/>
    <property type="match status" value="2"/>
</dbReference>
<evidence type="ECO:0000256" key="9">
    <source>
        <dbReference type="SAM" id="MobiDB-lite"/>
    </source>
</evidence>
<evidence type="ECO:0000313" key="12">
    <source>
        <dbReference type="Proteomes" id="UP000092993"/>
    </source>
</evidence>
<feature type="domain" description="C2H2-type" evidence="10">
    <location>
        <begin position="13"/>
        <end position="40"/>
    </location>
</feature>
<dbReference type="InterPro" id="IPR050589">
    <property type="entry name" value="Ikaros_C2H2-ZF"/>
</dbReference>
<keyword evidence="2" id="KW-0479">Metal-binding</keyword>
<dbReference type="EMBL" id="LUGG01000002">
    <property type="protein sequence ID" value="OBZ77689.1"/>
    <property type="molecule type" value="Genomic_DNA"/>
</dbReference>
<dbReference type="Proteomes" id="UP000092993">
    <property type="component" value="Unassembled WGS sequence"/>
</dbReference>
<evidence type="ECO:0000256" key="4">
    <source>
        <dbReference type="ARBA" id="ARBA00022771"/>
    </source>
</evidence>
<dbReference type="PROSITE" id="PS50157">
    <property type="entry name" value="ZINC_FINGER_C2H2_2"/>
    <property type="match status" value="2"/>
</dbReference>
<dbReference type="GO" id="GO:0008270">
    <property type="term" value="F:zinc ion binding"/>
    <property type="evidence" value="ECO:0007669"/>
    <property type="project" value="UniProtKB-KW"/>
</dbReference>
<evidence type="ECO:0000256" key="7">
    <source>
        <dbReference type="ARBA" id="ARBA00023242"/>
    </source>
</evidence>
<evidence type="ECO:0000313" key="11">
    <source>
        <dbReference type="EMBL" id="OBZ77689.1"/>
    </source>
</evidence>
<keyword evidence="3" id="KW-0677">Repeat</keyword>
<dbReference type="GO" id="GO:0006357">
    <property type="term" value="P:regulation of transcription by RNA polymerase II"/>
    <property type="evidence" value="ECO:0007669"/>
    <property type="project" value="TreeGrafter"/>
</dbReference>
<protein>
    <recommendedName>
        <fullName evidence="10">C2H2-type domain-containing protein</fullName>
    </recommendedName>
</protein>
<keyword evidence="4 8" id="KW-0863">Zinc-finger</keyword>
<comment type="subcellular location">
    <subcellularLocation>
        <location evidence="1">Nucleus</location>
    </subcellularLocation>
</comment>
<comment type="caution">
    <text evidence="11">The sequence shown here is derived from an EMBL/GenBank/DDBJ whole genome shotgun (WGS) entry which is preliminary data.</text>
</comment>
<evidence type="ECO:0000256" key="1">
    <source>
        <dbReference type="ARBA" id="ARBA00004123"/>
    </source>
</evidence>
<dbReference type="GO" id="GO:0005634">
    <property type="term" value="C:nucleus"/>
    <property type="evidence" value="ECO:0007669"/>
    <property type="project" value="UniProtKB-SubCell"/>
</dbReference>
<keyword evidence="5" id="KW-0862">Zinc</keyword>
<keyword evidence="7" id="KW-0539">Nucleus</keyword>
<evidence type="ECO:0000259" key="10">
    <source>
        <dbReference type="PROSITE" id="PS50157"/>
    </source>
</evidence>
<proteinExistence type="predicted"/>
<dbReference type="GO" id="GO:0000978">
    <property type="term" value="F:RNA polymerase II cis-regulatory region sequence-specific DNA binding"/>
    <property type="evidence" value="ECO:0007669"/>
    <property type="project" value="TreeGrafter"/>
</dbReference>
<evidence type="ECO:0000256" key="6">
    <source>
        <dbReference type="ARBA" id="ARBA00023125"/>
    </source>
</evidence>
<evidence type="ECO:0000256" key="2">
    <source>
        <dbReference type="ARBA" id="ARBA00022723"/>
    </source>
</evidence>
<dbReference type="AlphaFoldDB" id="A0A1C7MMK6"/>
<evidence type="ECO:0000256" key="8">
    <source>
        <dbReference type="PROSITE-ProRule" id="PRU00042"/>
    </source>
</evidence>
<dbReference type="PANTHER" id="PTHR24404">
    <property type="entry name" value="ZINC FINGER PROTEIN"/>
    <property type="match status" value="1"/>
</dbReference>
<dbReference type="GO" id="GO:0003700">
    <property type="term" value="F:DNA-binding transcription factor activity"/>
    <property type="evidence" value="ECO:0007669"/>
    <property type="project" value="TreeGrafter"/>
</dbReference>
<reference evidence="11 12" key="1">
    <citation type="submission" date="2016-03" db="EMBL/GenBank/DDBJ databases">
        <title>Whole genome sequencing of Grifola frondosa 9006-11.</title>
        <authorList>
            <person name="Min B."/>
            <person name="Park H."/>
            <person name="Kim J.-G."/>
            <person name="Cho H."/>
            <person name="Oh Y.-L."/>
            <person name="Kong W.-S."/>
            <person name="Choi I.-G."/>
        </authorList>
    </citation>
    <scope>NUCLEOTIDE SEQUENCE [LARGE SCALE GENOMIC DNA]</scope>
    <source>
        <strain evidence="11 12">9006-11</strain>
    </source>
</reference>
<dbReference type="SMART" id="SM00355">
    <property type="entry name" value="ZnF_C2H2"/>
    <property type="match status" value="2"/>
</dbReference>
<dbReference type="STRING" id="5627.A0A1C7MMK6"/>
<feature type="domain" description="C2H2-type" evidence="10">
    <location>
        <begin position="44"/>
        <end position="72"/>
    </location>
</feature>
<dbReference type="OrthoDB" id="2758317at2759"/>
<keyword evidence="6" id="KW-0238">DNA-binding</keyword>
<evidence type="ECO:0000256" key="5">
    <source>
        <dbReference type="ARBA" id="ARBA00022833"/>
    </source>
</evidence>
<accession>A0A1C7MMK6</accession>
<dbReference type="InterPro" id="IPR036236">
    <property type="entry name" value="Znf_C2H2_sf"/>
</dbReference>
<feature type="region of interest" description="Disordered" evidence="9">
    <location>
        <begin position="87"/>
        <end position="118"/>
    </location>
</feature>
<dbReference type="PANTHER" id="PTHR24404:SF114">
    <property type="entry name" value="KLUMPFUSS, ISOFORM B-RELATED"/>
    <property type="match status" value="1"/>
</dbReference>
<organism evidence="11 12">
    <name type="scientific">Grifola frondosa</name>
    <name type="common">Maitake</name>
    <name type="synonym">Polyporus frondosus</name>
    <dbReference type="NCBI Taxonomy" id="5627"/>
    <lineage>
        <taxon>Eukaryota</taxon>
        <taxon>Fungi</taxon>
        <taxon>Dikarya</taxon>
        <taxon>Basidiomycota</taxon>
        <taxon>Agaricomycotina</taxon>
        <taxon>Agaricomycetes</taxon>
        <taxon>Polyporales</taxon>
        <taxon>Grifolaceae</taxon>
        <taxon>Grifola</taxon>
    </lineage>
</organism>
<dbReference type="SUPFAM" id="SSF57667">
    <property type="entry name" value="beta-beta-alpha zinc fingers"/>
    <property type="match status" value="1"/>
</dbReference>
<feature type="compositionally biased region" description="Basic and acidic residues" evidence="9">
    <location>
        <begin position="89"/>
        <end position="115"/>
    </location>
</feature>
<name>A0A1C7MMK6_GRIFR</name>
<sequence length="324" mass="36416">MDPQTSKDALKKHTCETCGYSSSRKADLTRHELTHNPDKEKFMHICSYGCGYKALQKSNLRTHERRHTGEDYIVHTRQHVLIILRPRSTSKERAPRAEGKKISGKKTDSRLHRYDPYSSSSVSTEEQLYEDSIFDDFTRSSSPEWMSLFDTVPSSSSSSSDSVYAFTPSPLTTVEGSISHDNFSPFTEPNTTYSNWEATLNESDALFGSVDWKMLDQQQMNQANIFLHEEPTFPLLADTSAFGYDTSGQPFALQPISLELRGLEQCQNHLSDMASQEPVFSPMADAVPVQYILSPMPSSSTPSSVCLSTSPQVDMFLSQQFAWS</sequence>
<gene>
    <name evidence="11" type="ORF">A0H81_01693</name>
</gene>
<dbReference type="InterPro" id="IPR013087">
    <property type="entry name" value="Znf_C2H2_type"/>
</dbReference>